<feature type="region of interest" description="Disordered" evidence="1">
    <location>
        <begin position="1"/>
        <end position="60"/>
    </location>
</feature>
<organism evidence="3 4">
    <name type="scientific">Euplotes crassus</name>
    <dbReference type="NCBI Taxonomy" id="5936"/>
    <lineage>
        <taxon>Eukaryota</taxon>
        <taxon>Sar</taxon>
        <taxon>Alveolata</taxon>
        <taxon>Ciliophora</taxon>
        <taxon>Intramacronucleata</taxon>
        <taxon>Spirotrichea</taxon>
        <taxon>Hypotrichia</taxon>
        <taxon>Euplotida</taxon>
        <taxon>Euplotidae</taxon>
        <taxon>Moneuplotes</taxon>
    </lineage>
</organism>
<dbReference type="SMART" id="SM00577">
    <property type="entry name" value="CPDc"/>
    <property type="match status" value="1"/>
</dbReference>
<accession>A0AAD1X5R2</accession>
<proteinExistence type="predicted"/>
<dbReference type="InterPro" id="IPR023214">
    <property type="entry name" value="HAD_sf"/>
</dbReference>
<dbReference type="SUPFAM" id="SSF56784">
    <property type="entry name" value="HAD-like"/>
    <property type="match status" value="1"/>
</dbReference>
<feature type="region of interest" description="Disordered" evidence="1">
    <location>
        <begin position="359"/>
        <end position="402"/>
    </location>
</feature>
<reference evidence="3" key="1">
    <citation type="submission" date="2023-07" db="EMBL/GenBank/DDBJ databases">
        <authorList>
            <consortium name="AG Swart"/>
            <person name="Singh M."/>
            <person name="Singh A."/>
            <person name="Seah K."/>
            <person name="Emmerich C."/>
        </authorList>
    </citation>
    <scope>NUCLEOTIDE SEQUENCE</scope>
    <source>
        <strain evidence="3">DP1</strain>
    </source>
</reference>
<dbReference type="Gene3D" id="3.40.50.1000">
    <property type="entry name" value="HAD superfamily/HAD-like"/>
    <property type="match status" value="1"/>
</dbReference>
<comment type="caution">
    <text evidence="3">The sequence shown here is derived from an EMBL/GenBank/DDBJ whole genome shotgun (WGS) entry which is preliminary data.</text>
</comment>
<dbReference type="CDD" id="cd07521">
    <property type="entry name" value="HAD_FCP1-like"/>
    <property type="match status" value="1"/>
</dbReference>
<sequence>MESDLKNPNDDDKVFKDHLSNTPSVHDQGIDTDFNSWNERASDHPYDTAAMNSSSKDVDQDANLQMADDRYEHLLTDSVDNRETLAKLMLNESPDKKMNTQVKETENEATFNEREDASSRSLERPWKSSSINPFSSQYQFQKEVDPVAFKKYENELSMSKMPLNLNLEDLLKEETLISDIFSKLKDQEDPSIICDLWWETSEESALMAVSRYFKDEKLVNTINASLKLQTVVVGYTQFMSTLFPYDSFVRNTFKNMNTYIHENFLCILVCFLQRLNTSLKKTNKFSKILTEILKQSAIKSTMTKKEAYLNMKQRNDLLSKMLKQTAHSKPKRSIDDIISLILKNLKMLDLEKVRRFVHNSSRGKSKRPDIDPYAYNDFNDSTPPVEERKNSTTKTGKGTKNNPLITSAGAMLGLLPGMEVPKSPYLPEKPLDEMEYTLVLDLDETLIHFVEDPPNNFFRTRPGAIEFLEEMSNYYEIVIFTAGMKDYADWVLDQLDSNRLIKHRLYRTHVKIEGFSLIKDLESIGRNLKKTLIIDNLPENFKKQPDNGIFIKTWYDDMTDTCLYDLIPLLKRLVIEQVPDVGAALKKYRDQVIRLISAGVENPDTELIKVM</sequence>
<dbReference type="FunFam" id="3.40.50.1000:FF:000184">
    <property type="entry name" value="Uncharacterized protein"/>
    <property type="match status" value="1"/>
</dbReference>
<dbReference type="InterPro" id="IPR050365">
    <property type="entry name" value="TIM50"/>
</dbReference>
<gene>
    <name evidence="3" type="ORF">ECRASSUSDP1_LOCUS1071</name>
</gene>
<evidence type="ECO:0000259" key="2">
    <source>
        <dbReference type="PROSITE" id="PS50969"/>
    </source>
</evidence>
<evidence type="ECO:0000313" key="3">
    <source>
        <dbReference type="EMBL" id="CAI2359777.1"/>
    </source>
</evidence>
<dbReference type="Proteomes" id="UP001295684">
    <property type="component" value="Unassembled WGS sequence"/>
</dbReference>
<dbReference type="PROSITE" id="PS50969">
    <property type="entry name" value="FCP1"/>
    <property type="match status" value="1"/>
</dbReference>
<feature type="compositionally biased region" description="Basic and acidic residues" evidence="1">
    <location>
        <begin position="1"/>
        <end position="19"/>
    </location>
</feature>
<dbReference type="InterPro" id="IPR036412">
    <property type="entry name" value="HAD-like_sf"/>
</dbReference>
<dbReference type="EMBL" id="CAMPGE010001011">
    <property type="protein sequence ID" value="CAI2359777.1"/>
    <property type="molecule type" value="Genomic_DNA"/>
</dbReference>
<name>A0AAD1X5R2_EUPCR</name>
<feature type="compositionally biased region" description="Low complexity" evidence="1">
    <location>
        <begin position="392"/>
        <end position="402"/>
    </location>
</feature>
<dbReference type="InterPro" id="IPR004274">
    <property type="entry name" value="FCP1_dom"/>
</dbReference>
<feature type="domain" description="FCP1 homology" evidence="2">
    <location>
        <begin position="431"/>
        <end position="573"/>
    </location>
</feature>
<dbReference type="Pfam" id="PF03031">
    <property type="entry name" value="NIF"/>
    <property type="match status" value="1"/>
</dbReference>
<dbReference type="AlphaFoldDB" id="A0AAD1X5R2"/>
<protein>
    <recommendedName>
        <fullName evidence="2">FCP1 homology domain-containing protein</fullName>
    </recommendedName>
</protein>
<feature type="region of interest" description="Disordered" evidence="1">
    <location>
        <begin position="91"/>
        <end position="126"/>
    </location>
</feature>
<feature type="compositionally biased region" description="Basic and acidic residues" evidence="1">
    <location>
        <begin position="93"/>
        <end position="126"/>
    </location>
</feature>
<evidence type="ECO:0000256" key="1">
    <source>
        <dbReference type="SAM" id="MobiDB-lite"/>
    </source>
</evidence>
<evidence type="ECO:0000313" key="4">
    <source>
        <dbReference type="Proteomes" id="UP001295684"/>
    </source>
</evidence>
<keyword evidence="4" id="KW-1185">Reference proteome</keyword>
<dbReference type="PANTHER" id="PTHR12210">
    <property type="entry name" value="DULLARD PROTEIN PHOSPHATASE"/>
    <property type="match status" value="1"/>
</dbReference>